<keyword evidence="3" id="KW-1185">Reference proteome</keyword>
<evidence type="ECO:0008006" key="4">
    <source>
        <dbReference type="Google" id="ProtNLM"/>
    </source>
</evidence>
<reference evidence="2" key="1">
    <citation type="submission" date="2021-04" db="EMBL/GenBank/DDBJ databases">
        <authorList>
            <consortium name="Wellcome Sanger Institute Data Sharing"/>
        </authorList>
    </citation>
    <scope>NUCLEOTIDE SEQUENCE [LARGE SCALE GENOMIC DNA]</scope>
</reference>
<reference evidence="2" key="3">
    <citation type="submission" date="2025-09" db="UniProtKB">
        <authorList>
            <consortium name="Ensembl"/>
        </authorList>
    </citation>
    <scope>IDENTIFICATION</scope>
</reference>
<dbReference type="GO" id="GO:1905168">
    <property type="term" value="P:positive regulation of double-strand break repair via homologous recombination"/>
    <property type="evidence" value="ECO:0007669"/>
    <property type="project" value="TreeGrafter"/>
</dbReference>
<dbReference type="PANTHER" id="PTHR28450:SF1">
    <property type="entry name" value="FANCONI ANEMIA GROUP B PROTEIN"/>
    <property type="match status" value="1"/>
</dbReference>
<dbReference type="Proteomes" id="UP000265040">
    <property type="component" value="Chromosome 21"/>
</dbReference>
<accession>A0A3Q1II82</accession>
<evidence type="ECO:0000313" key="3">
    <source>
        <dbReference type="Proteomes" id="UP000265040"/>
    </source>
</evidence>
<dbReference type="GeneTree" id="ENSGT00390000009885"/>
<reference evidence="2" key="2">
    <citation type="submission" date="2025-08" db="UniProtKB">
        <authorList>
            <consortium name="Ensembl"/>
        </authorList>
    </citation>
    <scope>IDENTIFICATION</scope>
</reference>
<dbReference type="GO" id="GO:0036297">
    <property type="term" value="P:interstrand cross-link repair"/>
    <property type="evidence" value="ECO:0007669"/>
    <property type="project" value="InterPro"/>
</dbReference>
<name>A0A3Q1II82_ANATE</name>
<dbReference type="PANTHER" id="PTHR28450">
    <property type="entry name" value="FANCONI ANEMIA GROUP B PROTEIN"/>
    <property type="match status" value="1"/>
</dbReference>
<gene>
    <name evidence="2" type="primary">FANCB</name>
</gene>
<dbReference type="GO" id="GO:2000042">
    <property type="term" value="P:negative regulation of double-strand break repair via homologous recombination"/>
    <property type="evidence" value="ECO:0007669"/>
    <property type="project" value="TreeGrafter"/>
</dbReference>
<organism evidence="2 3">
    <name type="scientific">Anabas testudineus</name>
    <name type="common">Climbing perch</name>
    <name type="synonym">Anthias testudineus</name>
    <dbReference type="NCBI Taxonomy" id="64144"/>
    <lineage>
        <taxon>Eukaryota</taxon>
        <taxon>Metazoa</taxon>
        <taxon>Chordata</taxon>
        <taxon>Craniata</taxon>
        <taxon>Vertebrata</taxon>
        <taxon>Euteleostomi</taxon>
        <taxon>Actinopterygii</taxon>
        <taxon>Neopterygii</taxon>
        <taxon>Teleostei</taxon>
        <taxon>Neoteleostei</taxon>
        <taxon>Acanthomorphata</taxon>
        <taxon>Anabantaria</taxon>
        <taxon>Anabantiformes</taxon>
        <taxon>Anabantoidei</taxon>
        <taxon>Anabantidae</taxon>
        <taxon>Anabas</taxon>
    </lineage>
</organism>
<protein>
    <recommendedName>
        <fullName evidence="4">FA complementation group B</fullName>
    </recommendedName>
</protein>
<dbReference type="InterPro" id="IPR033333">
    <property type="entry name" value="FANCB"/>
</dbReference>
<dbReference type="GO" id="GO:0043240">
    <property type="term" value="C:Fanconi anaemia nuclear complex"/>
    <property type="evidence" value="ECO:0007669"/>
    <property type="project" value="InterPro"/>
</dbReference>
<feature type="region of interest" description="Disordered" evidence="1">
    <location>
        <begin position="755"/>
        <end position="781"/>
    </location>
</feature>
<evidence type="ECO:0000313" key="2">
    <source>
        <dbReference type="Ensembl" id="ENSATEP00000019029.2"/>
    </source>
</evidence>
<dbReference type="GO" id="GO:1990414">
    <property type="term" value="P:replication-born double-strand break repair via sister chromatid exchange"/>
    <property type="evidence" value="ECO:0007669"/>
    <property type="project" value="TreeGrafter"/>
</dbReference>
<proteinExistence type="predicted"/>
<dbReference type="Ensembl" id="ENSATET00000019346.3">
    <property type="protein sequence ID" value="ENSATEP00000019029.2"/>
    <property type="gene ID" value="ENSATEG00000013219.3"/>
</dbReference>
<sequence length="836" mass="93451">MQRNAHRLSFGGKITLFNCNRASNDGERSNLVFNSLSYEREENRFSKASDGAAVISKKRSVIVDIVKCQCAIDVQKRVSTQCVLLTKKREKAESFQYSLLTLSSSNRMEPCVEFKLPYQMDEGVCILQGPTVLWTHAGTVFYTSLQAGEVRQIPIQLSHCVMAEIPFHKGQIFVLGLQNDSDQCPNNQATKQTLGYCVETGQVFDGCMILPHPYICITRCMLVLSADRVDGLLKSAVVVATSNQQMVYFENGIVKDLCQLPFEQPEDIQMVNTGRNGCLFVISFHQGHVCAVWRETFQVLYVKISVHVDDFLQCGTDQMLLIFKTQDVTGPPLDHFLLTDFCGISYSRGLDSGTTNESPPPPENYLLTLRALESRLQSGLAVLQELQRDVRLKDRVLQQSVQALTDVVSEREPILTQPEQEGLIALWDCDDESNDEALDDKTQDMPAVSSEPQVDKLWHRIAENQMVVGVILTTDSSVVSLSILTETGQSSMPAVIQTQSQVFWLPVPCPSSSSSHSSTPASTFLEPAAKRSKQHNAGRPNNLNTCRLAVTAVTSLTPLLNSGCVKCCVMLHYIQRQDAFSLVSNLAPVVLYCGQVVLDIHSDFQTQLLKNPELKTDEAKEDLLSLLAVLERWVFHIDCPDHSLGDIDDWIQKRVGCRRIEVSPQYLLLNSSGPSAVMLLCWHQITPFQGELSVHSSHLQVIQFLNSLLTYLPVSCSIHPVKNSRQQGAAQIFSLALEKEVASLRECVSLLLGEKEDEEGEEKRMNPGPNETPESGSVEGLQRCREAWQRDVEKGRMRLNPVVDVERYRELTQKISEVQLNGDLAALFEIQRTWLS</sequence>
<dbReference type="AlphaFoldDB" id="A0A3Q1II82"/>
<dbReference type="InParanoid" id="A0A3Q1II82"/>
<dbReference type="OrthoDB" id="1917888at2759"/>
<evidence type="ECO:0000256" key="1">
    <source>
        <dbReference type="SAM" id="MobiDB-lite"/>
    </source>
</evidence>